<evidence type="ECO:0000259" key="1">
    <source>
        <dbReference type="Pfam" id="PF13304"/>
    </source>
</evidence>
<keyword evidence="3" id="KW-1185">Reference proteome</keyword>
<dbReference type="Proteomes" id="UP000441754">
    <property type="component" value="Unassembled WGS sequence"/>
</dbReference>
<dbReference type="InterPro" id="IPR003959">
    <property type="entry name" value="ATPase_AAA_core"/>
</dbReference>
<dbReference type="InterPro" id="IPR051396">
    <property type="entry name" value="Bact_Antivir_Def_Nuclease"/>
</dbReference>
<dbReference type="SUPFAM" id="SSF52540">
    <property type="entry name" value="P-loop containing nucleoside triphosphate hydrolases"/>
    <property type="match status" value="1"/>
</dbReference>
<dbReference type="AlphaFoldDB" id="A0A7K0ESL4"/>
<feature type="domain" description="ATPase AAA-type core" evidence="1">
    <location>
        <begin position="23"/>
        <end position="304"/>
    </location>
</feature>
<proteinExistence type="predicted"/>
<dbReference type="InterPro" id="IPR027417">
    <property type="entry name" value="P-loop_NTPase"/>
</dbReference>
<evidence type="ECO:0000313" key="2">
    <source>
        <dbReference type="EMBL" id="MRS64408.1"/>
    </source>
</evidence>
<dbReference type="CDD" id="cd00267">
    <property type="entry name" value="ABC_ATPase"/>
    <property type="match status" value="1"/>
</dbReference>
<dbReference type="PANTHER" id="PTHR43581:SF4">
    <property type="entry name" value="ATP_GTP PHOSPHATASE"/>
    <property type="match status" value="1"/>
</dbReference>
<dbReference type="PIRSF" id="PIRSF029347">
    <property type="entry name" value="RecF"/>
    <property type="match status" value="1"/>
</dbReference>
<sequence length="370" mass="42747">MLKRVSIQNFKSLKDVTLDLQKVNLLIGPNNSGKTNFLKALEYMVKDNTNQAELEYKRLSFNQNAESQIKIQFEYDHDQDYKVNIVFETKINESSEISKSYWIYQDKELVSHKRSDRGAYDTNELKSRTGELKIYKPDSNRIDKPGPVGTGEEVVNADASNIVGFLDLMLSRYRRNIFDQIELYIHQCIPEFDEIKLDDVQPNDNLKKIYSEDKINNSFKRFGLANGKQNITFWSNELSEGTLYFLALLCIIHQPNPPKLLLLEEPEKGIHPRRIKEVVNFIFRLADEKDIQVIMTTHSPIVLDMFKDMPESVFIFDKNNDEGATKVKNLQRDVIEPDTKRSEDLGIEPPHYTDSLGDSWTVGFLGGVPK</sequence>
<comment type="caution">
    <text evidence="2">The sequence shown here is derived from an EMBL/GenBank/DDBJ whole genome shotgun (WGS) entry which is preliminary data.</text>
</comment>
<gene>
    <name evidence="2" type="ORF">GJJ30_24125</name>
</gene>
<dbReference type="EMBL" id="WJXZ01000014">
    <property type="protein sequence ID" value="MRS64408.1"/>
    <property type="molecule type" value="Genomic_DNA"/>
</dbReference>
<reference evidence="2 3" key="1">
    <citation type="journal article" date="2018" name="Antonie Van Leeuwenhoek">
        <title>Larkinella terrae sp. nov., isolated from soil on Jeju Island, South Korea.</title>
        <authorList>
            <person name="Ten L.N."/>
            <person name="Jeon J."/>
            <person name="Park S.J."/>
            <person name="Park S."/>
            <person name="Lee S.Y."/>
            <person name="Kim M.K."/>
            <person name="Jung H.Y."/>
        </authorList>
    </citation>
    <scope>NUCLEOTIDE SEQUENCE [LARGE SCALE GENOMIC DNA]</scope>
    <source>
        <strain evidence="2 3">KCTC 52001</strain>
    </source>
</reference>
<organism evidence="2 3">
    <name type="scientific">Larkinella terrae</name>
    <dbReference type="NCBI Taxonomy" id="2025311"/>
    <lineage>
        <taxon>Bacteria</taxon>
        <taxon>Pseudomonadati</taxon>
        <taxon>Bacteroidota</taxon>
        <taxon>Cytophagia</taxon>
        <taxon>Cytophagales</taxon>
        <taxon>Spirosomataceae</taxon>
        <taxon>Larkinella</taxon>
    </lineage>
</organism>
<evidence type="ECO:0000313" key="3">
    <source>
        <dbReference type="Proteomes" id="UP000441754"/>
    </source>
</evidence>
<protein>
    <submittedName>
        <fullName evidence="2">AAA family ATPase</fullName>
    </submittedName>
</protein>
<dbReference type="Gene3D" id="3.40.50.300">
    <property type="entry name" value="P-loop containing nucleotide triphosphate hydrolases"/>
    <property type="match status" value="1"/>
</dbReference>
<dbReference type="InterPro" id="IPR014555">
    <property type="entry name" value="RecF-like"/>
</dbReference>
<dbReference type="GO" id="GO:0016887">
    <property type="term" value="F:ATP hydrolysis activity"/>
    <property type="evidence" value="ECO:0007669"/>
    <property type="project" value="InterPro"/>
</dbReference>
<dbReference type="GO" id="GO:0005524">
    <property type="term" value="F:ATP binding"/>
    <property type="evidence" value="ECO:0007669"/>
    <property type="project" value="InterPro"/>
</dbReference>
<accession>A0A7K0ESL4</accession>
<dbReference type="RefSeq" id="WP_154177754.1">
    <property type="nucleotide sequence ID" value="NZ_WJXZ01000014.1"/>
</dbReference>
<dbReference type="Pfam" id="PF13304">
    <property type="entry name" value="AAA_21"/>
    <property type="match status" value="1"/>
</dbReference>
<dbReference type="OrthoDB" id="9805802at2"/>
<name>A0A7K0ESL4_9BACT</name>
<dbReference type="PANTHER" id="PTHR43581">
    <property type="entry name" value="ATP/GTP PHOSPHATASE"/>
    <property type="match status" value="1"/>
</dbReference>